<keyword evidence="8" id="KW-0472">Membrane</keyword>
<dbReference type="Proteomes" id="UP000235392">
    <property type="component" value="Unassembled WGS sequence"/>
</dbReference>
<evidence type="ECO:0000256" key="10">
    <source>
        <dbReference type="ARBA" id="ARBA00068717"/>
    </source>
</evidence>
<accession>A0A2N5U0V6</accession>
<dbReference type="InterPro" id="IPR036291">
    <property type="entry name" value="NAD(P)-bd_dom_sf"/>
</dbReference>
<dbReference type="PRINTS" id="PR00080">
    <property type="entry name" value="SDRFAMILY"/>
</dbReference>
<evidence type="ECO:0000256" key="8">
    <source>
        <dbReference type="ARBA" id="ARBA00023136"/>
    </source>
</evidence>
<dbReference type="Gene3D" id="3.40.50.720">
    <property type="entry name" value="NAD(P)-binding Rossmann-like Domain"/>
    <property type="match status" value="1"/>
</dbReference>
<dbReference type="PRINTS" id="PR00081">
    <property type="entry name" value="GDHRDH"/>
</dbReference>
<comment type="similarity">
    <text evidence="2 12">Belongs to the short-chain dehydrogenases/reductases (SDR) family.</text>
</comment>
<name>A0A2N5U0V6_9BASI</name>
<sequence>MHSAEIKQTLQSINIDLLYSVFERTFLSPFFSCWIPLIAIGQSAPRFYYWSARFLCFVLLRTLLCWSSQAWRNRRWTRGQIDWSEQVVLVTGGSEGLGRVFVETLLLKHITVVVLDINPYSDQDRTEEGDVHFYQCDISDPLAVEAAATRIRSEVGSPTIIVNNAGIVHGKPILELEPNDIQKTFGVNVFAHFYIYKAFLPEMIKKNSGHIVTIASILGHVGVARVADYCGSKAAAILLHQSLKEELKATYQAHGIRTTLVCPGLMTTKMFENGEQSFLTRGSFLNLKTNKKLTRLASGSSSLQLNQINPVTTWNEFLFPKISPHELMKKIIQAIDNEDSAEIYLPLYTKFNFLFNLSDFFLFPSWLLSFLHWFVGSNQAYGSSPPTTKKTL</sequence>
<organism evidence="13 14">
    <name type="scientific">Puccinia coronata f. sp. avenae</name>
    <dbReference type="NCBI Taxonomy" id="200324"/>
    <lineage>
        <taxon>Eukaryota</taxon>
        <taxon>Fungi</taxon>
        <taxon>Dikarya</taxon>
        <taxon>Basidiomycota</taxon>
        <taxon>Pucciniomycotina</taxon>
        <taxon>Pucciniomycetes</taxon>
        <taxon>Pucciniales</taxon>
        <taxon>Pucciniaceae</taxon>
        <taxon>Puccinia</taxon>
    </lineage>
</organism>
<protein>
    <recommendedName>
        <fullName evidence="10">Short-chain dehydrogenase/reductase 3</fullName>
    </recommendedName>
    <alternativeName>
        <fullName evidence="11">Retinal short-chain dehydrogenase/reductase 1</fullName>
    </alternativeName>
</protein>
<evidence type="ECO:0000313" key="13">
    <source>
        <dbReference type="EMBL" id="PLW31328.1"/>
    </source>
</evidence>
<evidence type="ECO:0000313" key="14">
    <source>
        <dbReference type="Proteomes" id="UP000235392"/>
    </source>
</evidence>
<dbReference type="PANTHER" id="PTHR24322">
    <property type="entry name" value="PKSB"/>
    <property type="match status" value="1"/>
</dbReference>
<gene>
    <name evidence="13" type="ORF">PCASD_13660</name>
</gene>
<dbReference type="SUPFAM" id="SSF51735">
    <property type="entry name" value="NAD(P)-binding Rossmann-fold domains"/>
    <property type="match status" value="1"/>
</dbReference>
<evidence type="ECO:0000256" key="4">
    <source>
        <dbReference type="ARBA" id="ARBA00022857"/>
    </source>
</evidence>
<proteinExistence type="inferred from homology"/>
<dbReference type="EMBL" id="PGCI01000272">
    <property type="protein sequence ID" value="PLW31328.1"/>
    <property type="molecule type" value="Genomic_DNA"/>
</dbReference>
<keyword evidence="3" id="KW-0812">Transmembrane</keyword>
<evidence type="ECO:0000256" key="9">
    <source>
        <dbReference type="ARBA" id="ARBA00059620"/>
    </source>
</evidence>
<dbReference type="InterPro" id="IPR002347">
    <property type="entry name" value="SDR_fam"/>
</dbReference>
<comment type="subcellular location">
    <subcellularLocation>
        <location evidence="1">Membrane</location>
        <topology evidence="1">Multi-pass membrane protein</topology>
    </subcellularLocation>
</comment>
<keyword evidence="4" id="KW-0521">NADP</keyword>
<dbReference type="Pfam" id="PF00106">
    <property type="entry name" value="adh_short"/>
    <property type="match status" value="1"/>
</dbReference>
<evidence type="ECO:0000256" key="5">
    <source>
        <dbReference type="ARBA" id="ARBA00022989"/>
    </source>
</evidence>
<reference evidence="13 14" key="1">
    <citation type="submission" date="2017-11" db="EMBL/GenBank/DDBJ databases">
        <title>De novo assembly and phasing of dikaryotic genomes from two isolates of Puccinia coronata f. sp. avenae, the causal agent of oat crown rust.</title>
        <authorList>
            <person name="Miller M.E."/>
            <person name="Zhang Y."/>
            <person name="Omidvar V."/>
            <person name="Sperschneider J."/>
            <person name="Schwessinger B."/>
            <person name="Raley C."/>
            <person name="Palmer J.M."/>
            <person name="Garnica D."/>
            <person name="Upadhyaya N."/>
            <person name="Rathjen J."/>
            <person name="Taylor J.M."/>
            <person name="Park R.F."/>
            <person name="Dodds P.N."/>
            <person name="Hirsch C.D."/>
            <person name="Kianian S.F."/>
            <person name="Figueroa M."/>
        </authorList>
    </citation>
    <scope>NUCLEOTIDE SEQUENCE [LARGE SCALE GENOMIC DNA]</scope>
    <source>
        <strain evidence="13">12SD80</strain>
    </source>
</reference>
<comment type="caution">
    <text evidence="13">The sequence shown here is derived from an EMBL/GenBank/DDBJ whole genome shotgun (WGS) entry which is preliminary data.</text>
</comment>
<evidence type="ECO:0000256" key="1">
    <source>
        <dbReference type="ARBA" id="ARBA00004141"/>
    </source>
</evidence>
<dbReference type="GO" id="GO:0016020">
    <property type="term" value="C:membrane"/>
    <property type="evidence" value="ECO:0007669"/>
    <property type="project" value="UniProtKB-SubCell"/>
</dbReference>
<dbReference type="CDD" id="cd05339">
    <property type="entry name" value="17beta-HSDXI-like_SDR_c"/>
    <property type="match status" value="1"/>
</dbReference>
<comment type="function">
    <text evidence="9">Catalyzes the reduction of all-trans-retinal to all-trans-retinol in the presence of NADPH.</text>
</comment>
<evidence type="ECO:0000256" key="11">
    <source>
        <dbReference type="ARBA" id="ARBA00082544"/>
    </source>
</evidence>
<dbReference type="PANTHER" id="PTHR24322:SF736">
    <property type="entry name" value="RETINOL DEHYDROGENASE 10"/>
    <property type="match status" value="1"/>
</dbReference>
<dbReference type="GO" id="GO:0052650">
    <property type="term" value="F:all-trans-retinol dehydrogenase (NADP+) activity"/>
    <property type="evidence" value="ECO:0007669"/>
    <property type="project" value="UniProtKB-ARBA"/>
</dbReference>
<evidence type="ECO:0000256" key="2">
    <source>
        <dbReference type="ARBA" id="ARBA00006484"/>
    </source>
</evidence>
<dbReference type="AlphaFoldDB" id="A0A2N5U0V6"/>
<evidence type="ECO:0000256" key="12">
    <source>
        <dbReference type="RuleBase" id="RU000363"/>
    </source>
</evidence>
<evidence type="ECO:0000256" key="3">
    <source>
        <dbReference type="ARBA" id="ARBA00022692"/>
    </source>
</evidence>
<keyword evidence="6" id="KW-0560">Oxidoreductase</keyword>
<evidence type="ECO:0000256" key="6">
    <source>
        <dbReference type="ARBA" id="ARBA00023002"/>
    </source>
</evidence>
<keyword evidence="7" id="KW-0443">Lipid metabolism</keyword>
<dbReference type="FunFam" id="3.40.50.720:FF:000131">
    <property type="entry name" value="Short-chain dehydrogenase/reductase 3"/>
    <property type="match status" value="1"/>
</dbReference>
<keyword evidence="5" id="KW-1133">Transmembrane helix</keyword>
<evidence type="ECO:0000256" key="7">
    <source>
        <dbReference type="ARBA" id="ARBA00023098"/>
    </source>
</evidence>